<gene>
    <name evidence="1" type="ORF">BEN49_13180</name>
</gene>
<keyword evidence="2" id="KW-1185">Reference proteome</keyword>
<organism evidence="1 2">
    <name type="scientific">Hymenobacter coccineus</name>
    <dbReference type="NCBI Taxonomy" id="1908235"/>
    <lineage>
        <taxon>Bacteria</taxon>
        <taxon>Pseudomonadati</taxon>
        <taxon>Bacteroidota</taxon>
        <taxon>Cytophagia</taxon>
        <taxon>Cytophagales</taxon>
        <taxon>Hymenobacteraceae</taxon>
        <taxon>Hymenobacter</taxon>
    </lineage>
</organism>
<evidence type="ECO:0000313" key="1">
    <source>
        <dbReference type="EMBL" id="OGX82901.1"/>
    </source>
</evidence>
<dbReference type="Proteomes" id="UP000177506">
    <property type="component" value="Unassembled WGS sequence"/>
</dbReference>
<evidence type="ECO:0000313" key="2">
    <source>
        <dbReference type="Proteomes" id="UP000177506"/>
    </source>
</evidence>
<proteinExistence type="predicted"/>
<protein>
    <submittedName>
        <fullName evidence="1">Uncharacterized protein</fullName>
    </submittedName>
</protein>
<accession>A0A1G1SWB4</accession>
<reference evidence="1 2" key="1">
    <citation type="submission" date="2016-08" db="EMBL/GenBank/DDBJ databases">
        <title>Hymenobacter coccineus sp. nov., Hymenobacter lapidarius sp. nov. and Hymenobacter glacialis sp. nov., isolated from Antarctic soil.</title>
        <authorList>
            <person name="Sedlacek I."/>
            <person name="Kralova S."/>
            <person name="Kyrova K."/>
            <person name="Maslanova I."/>
            <person name="Stankova E."/>
            <person name="Vrbovska V."/>
            <person name="Nemec M."/>
            <person name="Bartak M."/>
            <person name="Svec P."/>
            <person name="Busse H.-J."/>
            <person name="Pantucek R."/>
        </authorList>
    </citation>
    <scope>NUCLEOTIDE SEQUENCE [LARGE SCALE GENOMIC DNA]</scope>
    <source>
        <strain evidence="1 2">CCM 8649</strain>
    </source>
</reference>
<name>A0A1G1SWB4_9BACT</name>
<dbReference type="AlphaFoldDB" id="A0A1G1SWB4"/>
<dbReference type="EMBL" id="MDZA01000423">
    <property type="protein sequence ID" value="OGX82901.1"/>
    <property type="molecule type" value="Genomic_DNA"/>
</dbReference>
<comment type="caution">
    <text evidence="1">The sequence shown here is derived from an EMBL/GenBank/DDBJ whole genome shotgun (WGS) entry which is preliminary data.</text>
</comment>
<sequence length="84" mass="9272">MGLIDDNNRKTNLATPKAWAGVVYALYEKGYIMKNGDGIAEALRTVYEAKVGKRTIQYVLSNSLTPDDTNIMYNKALSITDVAL</sequence>